<dbReference type="RefSeq" id="WP_057974248.1">
    <property type="nucleotide sequence ID" value="NZ_CBCRTS010000010.1"/>
</dbReference>
<dbReference type="PANTHER" id="PTHR34386:SF1">
    <property type="entry name" value="GLUTAREDOXIN-LIKE PROTEIN NRDH"/>
    <property type="match status" value="1"/>
</dbReference>
<evidence type="ECO:0000313" key="9">
    <source>
        <dbReference type="EMBL" id="TWW11090.1"/>
    </source>
</evidence>
<evidence type="ECO:0000256" key="6">
    <source>
        <dbReference type="ARBA" id="ARBA00023157"/>
    </source>
</evidence>
<dbReference type="AlphaFoldDB" id="A0A2C8EQV0"/>
<dbReference type="GeneID" id="83548942"/>
<dbReference type="InterPro" id="IPR051548">
    <property type="entry name" value="Grx-like_ET"/>
</dbReference>
<dbReference type="PROSITE" id="PS51354">
    <property type="entry name" value="GLUTAREDOXIN_2"/>
    <property type="match status" value="1"/>
</dbReference>
<accession>A0A2C8EQV0</accession>
<gene>
    <name evidence="9" type="primary">nrdH</name>
    <name evidence="9" type="ORF">LABALGLTS371_08730</name>
</gene>
<dbReference type="CDD" id="cd02976">
    <property type="entry name" value="NrdH"/>
    <property type="match status" value="1"/>
</dbReference>
<dbReference type="NCBIfam" id="TIGR02194">
    <property type="entry name" value="GlrX_NrdH"/>
    <property type="match status" value="1"/>
</dbReference>
<comment type="similarity">
    <text evidence="2">Belongs to the glutaredoxin family.</text>
</comment>
<evidence type="ECO:0000256" key="2">
    <source>
        <dbReference type="ARBA" id="ARBA00007787"/>
    </source>
</evidence>
<evidence type="ECO:0000256" key="1">
    <source>
        <dbReference type="ARBA" id="ARBA00002292"/>
    </source>
</evidence>
<keyword evidence="6" id="KW-1015">Disulfide bond</keyword>
<dbReference type="GO" id="GO:0045454">
    <property type="term" value="P:cell redox homeostasis"/>
    <property type="evidence" value="ECO:0007669"/>
    <property type="project" value="InterPro"/>
</dbReference>
<sequence>MKKVTVFTKNNCIQCKMTKRFLEENNVDFDERNISEDDNAIDYLKDQGFQAVPVVEATGFDTIAGFRPDMLKKLAV</sequence>
<reference evidence="9 10" key="1">
    <citation type="submission" date="2019-04" db="EMBL/GenBank/DDBJ databases">
        <title>In vitro growth and metabolic characteristics of meat-borne Lactobacillus algidus strains.</title>
        <authorList>
            <person name="Sade E."/>
            <person name="Per J."/>
            <person name="Tytti H."/>
            <person name="Johanna B.K."/>
        </authorList>
    </citation>
    <scope>NUCLEOTIDE SEQUENCE [LARGE SCALE GENOMIC DNA]</scope>
    <source>
        <strain evidence="9 10">LTS37-1</strain>
    </source>
</reference>
<name>A0A2C8EQV0_9LACO</name>
<dbReference type="InterPro" id="IPR002109">
    <property type="entry name" value="Glutaredoxin"/>
</dbReference>
<dbReference type="SUPFAM" id="SSF52833">
    <property type="entry name" value="Thioredoxin-like"/>
    <property type="match status" value="1"/>
</dbReference>
<evidence type="ECO:0000256" key="3">
    <source>
        <dbReference type="ARBA" id="ARBA00017945"/>
    </source>
</evidence>
<dbReference type="Gene3D" id="3.40.30.10">
    <property type="entry name" value="Glutaredoxin"/>
    <property type="match status" value="1"/>
</dbReference>
<dbReference type="InterPro" id="IPR011909">
    <property type="entry name" value="GlrX_NrdH"/>
</dbReference>
<feature type="domain" description="Glutaredoxin" evidence="8">
    <location>
        <begin position="4"/>
        <end position="56"/>
    </location>
</feature>
<evidence type="ECO:0000256" key="7">
    <source>
        <dbReference type="ARBA" id="ARBA00023284"/>
    </source>
</evidence>
<keyword evidence="5" id="KW-0249">Electron transport</keyword>
<evidence type="ECO:0000256" key="5">
    <source>
        <dbReference type="ARBA" id="ARBA00022982"/>
    </source>
</evidence>
<dbReference type="InterPro" id="IPR036249">
    <property type="entry name" value="Thioredoxin-like_sf"/>
</dbReference>
<dbReference type="Proteomes" id="UP000321659">
    <property type="component" value="Unassembled WGS sequence"/>
</dbReference>
<dbReference type="PANTHER" id="PTHR34386">
    <property type="entry name" value="GLUTAREDOXIN"/>
    <property type="match status" value="1"/>
</dbReference>
<dbReference type="EMBL" id="SRRQ01000005">
    <property type="protein sequence ID" value="TWW11090.1"/>
    <property type="molecule type" value="Genomic_DNA"/>
</dbReference>
<comment type="caution">
    <text evidence="9">The sequence shown here is derived from an EMBL/GenBank/DDBJ whole genome shotgun (WGS) entry which is preliminary data.</text>
</comment>
<dbReference type="Pfam" id="PF00462">
    <property type="entry name" value="Glutaredoxin"/>
    <property type="match status" value="1"/>
</dbReference>
<keyword evidence="4" id="KW-0813">Transport</keyword>
<comment type="function">
    <text evidence="1">Electron transport system for the ribonucleotide reductase system NrdEF.</text>
</comment>
<keyword evidence="7" id="KW-0676">Redox-active center</keyword>
<evidence type="ECO:0000259" key="8">
    <source>
        <dbReference type="Pfam" id="PF00462"/>
    </source>
</evidence>
<evidence type="ECO:0000256" key="4">
    <source>
        <dbReference type="ARBA" id="ARBA00022448"/>
    </source>
</evidence>
<organism evidence="9 10">
    <name type="scientific">Dellaglioa algida</name>
    <dbReference type="NCBI Taxonomy" id="105612"/>
    <lineage>
        <taxon>Bacteria</taxon>
        <taxon>Bacillati</taxon>
        <taxon>Bacillota</taxon>
        <taxon>Bacilli</taxon>
        <taxon>Lactobacillales</taxon>
        <taxon>Lactobacillaceae</taxon>
        <taxon>Dellaglioa</taxon>
    </lineage>
</organism>
<dbReference type="GO" id="GO:0009055">
    <property type="term" value="F:electron transfer activity"/>
    <property type="evidence" value="ECO:0007669"/>
    <property type="project" value="TreeGrafter"/>
</dbReference>
<proteinExistence type="inferred from homology"/>
<protein>
    <recommendedName>
        <fullName evidence="3">Glutaredoxin-like protein NrdH</fullName>
    </recommendedName>
</protein>
<evidence type="ECO:0000313" key="10">
    <source>
        <dbReference type="Proteomes" id="UP000321659"/>
    </source>
</evidence>